<dbReference type="PANTHER" id="PTHR11771">
    <property type="entry name" value="LIPOXYGENASE"/>
    <property type="match status" value="1"/>
</dbReference>
<dbReference type="EMBL" id="PKPP01000899">
    <property type="protein sequence ID" value="PWA87593.1"/>
    <property type="molecule type" value="Genomic_DNA"/>
</dbReference>
<evidence type="ECO:0000259" key="4">
    <source>
        <dbReference type="PROSITE" id="PS51393"/>
    </source>
</evidence>
<keyword evidence="6" id="KW-1185">Reference proteome</keyword>
<dbReference type="InterPro" id="IPR036226">
    <property type="entry name" value="LipOase_C_sf"/>
</dbReference>
<keyword evidence="3" id="KW-0560">Oxidoreductase</keyword>
<dbReference type="PROSITE" id="PS51393">
    <property type="entry name" value="LIPOXYGENASE_3"/>
    <property type="match status" value="1"/>
</dbReference>
<dbReference type="Pfam" id="PF00305">
    <property type="entry name" value="Lipoxygenase"/>
    <property type="match status" value="1"/>
</dbReference>
<evidence type="ECO:0000256" key="2">
    <source>
        <dbReference type="ARBA" id="ARBA00022964"/>
    </source>
</evidence>
<proteinExistence type="predicted"/>
<dbReference type="GO" id="GO:0046872">
    <property type="term" value="F:metal ion binding"/>
    <property type="evidence" value="ECO:0007669"/>
    <property type="project" value="UniProtKB-KW"/>
</dbReference>
<keyword evidence="1" id="KW-0479">Metal-binding</keyword>
<dbReference type="InterPro" id="IPR013819">
    <property type="entry name" value="LipOase_C"/>
</dbReference>
<dbReference type="STRING" id="35608.A0A2U1PP98"/>
<feature type="domain" description="Lipoxygenase" evidence="4">
    <location>
        <begin position="84"/>
        <end position="213"/>
    </location>
</feature>
<evidence type="ECO:0000256" key="1">
    <source>
        <dbReference type="ARBA" id="ARBA00022723"/>
    </source>
</evidence>
<accession>A0A2U1PP98</accession>
<dbReference type="OrthoDB" id="1292605at2759"/>
<dbReference type="Proteomes" id="UP000245207">
    <property type="component" value="Unassembled WGS sequence"/>
</dbReference>
<dbReference type="AlphaFoldDB" id="A0A2U1PP98"/>
<organism evidence="5 6">
    <name type="scientific">Artemisia annua</name>
    <name type="common">Sweet wormwood</name>
    <dbReference type="NCBI Taxonomy" id="35608"/>
    <lineage>
        <taxon>Eukaryota</taxon>
        <taxon>Viridiplantae</taxon>
        <taxon>Streptophyta</taxon>
        <taxon>Embryophyta</taxon>
        <taxon>Tracheophyta</taxon>
        <taxon>Spermatophyta</taxon>
        <taxon>Magnoliopsida</taxon>
        <taxon>eudicotyledons</taxon>
        <taxon>Gunneridae</taxon>
        <taxon>Pentapetalae</taxon>
        <taxon>asterids</taxon>
        <taxon>campanulids</taxon>
        <taxon>Asterales</taxon>
        <taxon>Asteraceae</taxon>
        <taxon>Asteroideae</taxon>
        <taxon>Anthemideae</taxon>
        <taxon>Artemisiinae</taxon>
        <taxon>Artemisia</taxon>
    </lineage>
</organism>
<dbReference type="GO" id="GO:0034440">
    <property type="term" value="P:lipid oxidation"/>
    <property type="evidence" value="ECO:0007669"/>
    <property type="project" value="InterPro"/>
</dbReference>
<evidence type="ECO:0000256" key="3">
    <source>
        <dbReference type="ARBA" id="ARBA00023002"/>
    </source>
</evidence>
<reference evidence="5 6" key="1">
    <citation type="journal article" date="2018" name="Mol. Plant">
        <title>The genome of Artemisia annua provides insight into the evolution of Asteraceae family and artemisinin biosynthesis.</title>
        <authorList>
            <person name="Shen Q."/>
            <person name="Zhang L."/>
            <person name="Liao Z."/>
            <person name="Wang S."/>
            <person name="Yan T."/>
            <person name="Shi P."/>
            <person name="Liu M."/>
            <person name="Fu X."/>
            <person name="Pan Q."/>
            <person name="Wang Y."/>
            <person name="Lv Z."/>
            <person name="Lu X."/>
            <person name="Zhang F."/>
            <person name="Jiang W."/>
            <person name="Ma Y."/>
            <person name="Chen M."/>
            <person name="Hao X."/>
            <person name="Li L."/>
            <person name="Tang Y."/>
            <person name="Lv G."/>
            <person name="Zhou Y."/>
            <person name="Sun X."/>
            <person name="Brodelius P.E."/>
            <person name="Rose J.K.C."/>
            <person name="Tang K."/>
        </authorList>
    </citation>
    <scope>NUCLEOTIDE SEQUENCE [LARGE SCALE GENOMIC DNA]</scope>
    <source>
        <strain evidence="6">cv. Huhao1</strain>
        <tissue evidence="5">Leaf</tissue>
    </source>
</reference>
<keyword evidence="2" id="KW-0223">Dioxygenase</keyword>
<evidence type="ECO:0000313" key="5">
    <source>
        <dbReference type="EMBL" id="PWA87593.1"/>
    </source>
</evidence>
<gene>
    <name evidence="5" type="ORF">CTI12_AA132750</name>
</gene>
<comment type="caution">
    <text evidence="5">The sequence shown here is derived from an EMBL/GenBank/DDBJ whole genome shotgun (WGS) entry which is preliminary data.</text>
</comment>
<sequence>MYVSYVARSSILIMNMCIHIWQKDEIEWMIQVLLYYATVLVGVTGTASSLANHCCWNDNMIELPYLRMIQYSRHVFAYSIIFSWYMHTREELIEPCTSIICVASALHTIVNFGQYPYVGLMPNRPPLSNRLLPEPGTIDYDELKTNREKAFLKTMTPKLRIILGERDTPEWTTDNEALEVFKNFGANFIKIEKKIDEMNLDERLRNRTGPAQI</sequence>
<name>A0A2U1PP98_ARTAN</name>
<dbReference type="InterPro" id="IPR000907">
    <property type="entry name" value="LipOase"/>
</dbReference>
<dbReference type="SUPFAM" id="SSF48484">
    <property type="entry name" value="Lipoxigenase"/>
    <property type="match status" value="1"/>
</dbReference>
<dbReference type="Gene3D" id="1.20.245.10">
    <property type="entry name" value="Lipoxygenase-1, Domain 5"/>
    <property type="match status" value="1"/>
</dbReference>
<protein>
    <submittedName>
        <fullName evidence="5">Lipase/lipooxygenase, PLAT/LH2</fullName>
    </submittedName>
</protein>
<dbReference type="GO" id="GO:0016702">
    <property type="term" value="F:oxidoreductase activity, acting on single donors with incorporation of molecular oxygen, incorporation of two atoms of oxygen"/>
    <property type="evidence" value="ECO:0007669"/>
    <property type="project" value="InterPro"/>
</dbReference>
<evidence type="ECO:0000313" key="6">
    <source>
        <dbReference type="Proteomes" id="UP000245207"/>
    </source>
</evidence>